<organism evidence="2 3">
    <name type="scientific">Eremothecium gossypii (strain ATCC 10895 / CBS 109.51 / FGSC 9923 / NRRL Y-1056)</name>
    <name type="common">Yeast</name>
    <name type="synonym">Ashbya gossypii</name>
    <dbReference type="NCBI Taxonomy" id="284811"/>
    <lineage>
        <taxon>Eukaryota</taxon>
        <taxon>Fungi</taxon>
        <taxon>Dikarya</taxon>
        <taxon>Ascomycota</taxon>
        <taxon>Saccharomycotina</taxon>
        <taxon>Saccharomycetes</taxon>
        <taxon>Saccharomycetales</taxon>
        <taxon>Saccharomycetaceae</taxon>
        <taxon>Eremothecium</taxon>
    </lineage>
</organism>
<dbReference type="EMBL" id="AE016820">
    <property type="protein sequence ID" value="AAS54169.1"/>
    <property type="molecule type" value="Genomic_DNA"/>
</dbReference>
<keyword evidence="3" id="KW-1185">Reference proteome</keyword>
<dbReference type="eggNOG" id="ENOG502SD2A">
    <property type="taxonomic scope" value="Eukaryota"/>
</dbReference>
<dbReference type="OrthoDB" id="4030176at2759"/>
<name>Q751L9_EREGS</name>
<dbReference type="AlphaFoldDB" id="Q751L9"/>
<keyword evidence="1" id="KW-0472">Membrane</keyword>
<evidence type="ECO:0000256" key="1">
    <source>
        <dbReference type="SAM" id="Phobius"/>
    </source>
</evidence>
<feature type="transmembrane region" description="Helical" evidence="1">
    <location>
        <begin position="23"/>
        <end position="43"/>
    </location>
</feature>
<proteinExistence type="predicted"/>
<dbReference type="RefSeq" id="NP_986345.1">
    <property type="nucleotide sequence ID" value="NM_211407.1"/>
</dbReference>
<protein>
    <submittedName>
        <fullName evidence="2">AGL322Wp</fullName>
    </submittedName>
</protein>
<dbReference type="Proteomes" id="UP000000591">
    <property type="component" value="Chromosome VII"/>
</dbReference>
<dbReference type="InParanoid" id="Q751L9"/>
<evidence type="ECO:0000313" key="3">
    <source>
        <dbReference type="Proteomes" id="UP000000591"/>
    </source>
</evidence>
<dbReference type="FunCoup" id="Q751L9">
    <property type="interactions" value="5"/>
</dbReference>
<reference evidence="2 3" key="1">
    <citation type="journal article" date="2004" name="Science">
        <title>The Ashbya gossypii genome as a tool for mapping the ancient Saccharomyces cerevisiae genome.</title>
        <authorList>
            <person name="Dietrich F.S."/>
            <person name="Voegeli S."/>
            <person name="Brachat S."/>
            <person name="Lerch A."/>
            <person name="Gates K."/>
            <person name="Steiner S."/>
            <person name="Mohr C."/>
            <person name="Pohlmann R."/>
            <person name="Luedi P."/>
            <person name="Choi S."/>
            <person name="Wing R.A."/>
            <person name="Flavier A."/>
            <person name="Gaffney T.D."/>
            <person name="Philippsen P."/>
        </authorList>
    </citation>
    <scope>NUCLEOTIDE SEQUENCE [LARGE SCALE GENOMIC DNA]</scope>
    <source>
        <strain evidence="3">ATCC 10895 / CBS 109.51 / FGSC 9923 / NRRL Y-1056</strain>
    </source>
</reference>
<dbReference type="GeneID" id="4622638"/>
<reference evidence="3" key="2">
    <citation type="journal article" date="2013" name="G3 (Bethesda)">
        <title>Genomes of Ashbya fungi isolated from insects reveal four mating-type loci, numerous translocations, lack of transposons, and distinct gene duplications.</title>
        <authorList>
            <person name="Dietrich F.S."/>
            <person name="Voegeli S."/>
            <person name="Kuo S."/>
            <person name="Philippsen P."/>
        </authorList>
    </citation>
    <scope>GENOME REANNOTATION</scope>
    <source>
        <strain evidence="3">ATCC 10895 / CBS 109.51 / FGSC 9923 / NRRL Y-1056</strain>
    </source>
</reference>
<evidence type="ECO:0000313" key="2">
    <source>
        <dbReference type="EMBL" id="AAS54169.1"/>
    </source>
</evidence>
<sequence length="57" mass="6301">MGFFYENPLFDFFHRAVRRPASIAMWLFTGLVVASALASILALPAPRRPKRPDGAGP</sequence>
<dbReference type="KEGG" id="ago:AGOS_AGL322W"/>
<accession>Q751L9</accession>
<keyword evidence="1" id="KW-1133">Transmembrane helix</keyword>
<keyword evidence="1" id="KW-0812">Transmembrane</keyword>
<dbReference type="HOGENOM" id="CLU_206741_0_0_1"/>
<gene>
    <name evidence="2" type="ORF">AGOS_AGL322W</name>
</gene>
<dbReference type="OMA" id="IAMWLFT"/>